<protein>
    <submittedName>
        <fullName evidence="1">Uncharacterized protein</fullName>
    </submittedName>
</protein>
<proteinExistence type="predicted"/>
<organism evidence="1">
    <name type="scientific">viral metagenome</name>
    <dbReference type="NCBI Taxonomy" id="1070528"/>
    <lineage>
        <taxon>unclassified sequences</taxon>
        <taxon>metagenomes</taxon>
        <taxon>organismal metagenomes</taxon>
    </lineage>
</organism>
<accession>A0A6C0I6S7</accession>
<dbReference type="AlphaFoldDB" id="A0A6C0I6S7"/>
<sequence length="184" mass="20326">MYLINPDASDPSNTWTDNTNPASVNCRALQGSSNNIMAAKGLIGGSTSRKLRKSKISRKRINNISNMYKMKGSRKSITRRVRRIKSRLRSKYGLRRGSKKNVSRRHHSRKHIMRGGYSQYMNNVPNTPSYSTGGPLSPLLSALANPVPFSKLPNINGIDNLDHNALNSFGKSGSGMGFPSRGSY</sequence>
<reference evidence="1" key="1">
    <citation type="journal article" date="2020" name="Nature">
        <title>Giant virus diversity and host interactions through global metagenomics.</title>
        <authorList>
            <person name="Schulz F."/>
            <person name="Roux S."/>
            <person name="Paez-Espino D."/>
            <person name="Jungbluth S."/>
            <person name="Walsh D.A."/>
            <person name="Denef V.J."/>
            <person name="McMahon K.D."/>
            <person name="Konstantinidis K.T."/>
            <person name="Eloe-Fadrosh E.A."/>
            <person name="Kyrpides N.C."/>
            <person name="Woyke T."/>
        </authorList>
    </citation>
    <scope>NUCLEOTIDE SEQUENCE</scope>
    <source>
        <strain evidence="1">GVMAG-M-3300023184-51</strain>
    </source>
</reference>
<evidence type="ECO:0000313" key="1">
    <source>
        <dbReference type="EMBL" id="QHT88604.1"/>
    </source>
</evidence>
<dbReference type="EMBL" id="MN740119">
    <property type="protein sequence ID" value="QHT88604.1"/>
    <property type="molecule type" value="Genomic_DNA"/>
</dbReference>
<name>A0A6C0I6S7_9ZZZZ</name>